<feature type="transmembrane region" description="Helical" evidence="1">
    <location>
        <begin position="35"/>
        <end position="53"/>
    </location>
</feature>
<accession>A0A0N0DWZ7</accession>
<dbReference type="RefSeq" id="XP_015660661.1">
    <property type="nucleotide sequence ID" value="XM_015800654.1"/>
</dbReference>
<evidence type="ECO:0000313" key="2">
    <source>
        <dbReference type="EMBL" id="KPA82222.1"/>
    </source>
</evidence>
<keyword evidence="1" id="KW-1133">Transmembrane helix</keyword>
<dbReference type="OrthoDB" id="278638at2759"/>
<name>A0A0N0DWZ7_LEPPY</name>
<proteinExistence type="predicted"/>
<keyword evidence="1" id="KW-0472">Membrane</keyword>
<dbReference type="EMBL" id="LGTL01000005">
    <property type="protein sequence ID" value="KPA82222.1"/>
    <property type="molecule type" value="Genomic_DNA"/>
</dbReference>
<evidence type="ECO:0000313" key="3">
    <source>
        <dbReference type="Proteomes" id="UP000037923"/>
    </source>
</evidence>
<dbReference type="AlphaFoldDB" id="A0A0N0DWZ7"/>
<keyword evidence="1" id="KW-0812">Transmembrane</keyword>
<sequence>MPSLKKKIPPPPKEPGTHTNAEVKEALHARALRRTILITAVVFLLLACLAVVSNSSRDAVSATGKPKMVLIVVKGLSPSTVDHAMKSNKAPFTRLLKAVGGAYSSIDASYAGSGNRMVNLLTGSSAETKSTLSGSTSILGWLKAAKKRVVVAAPSSYWSRGTAGANPCGQIGLLDTECSADACPEEKETAYCNAERKYVTCDDRAQLYQDELPTAFQKAINLSADVLYFQSSGIAEAAANDLEASAQERSEVNLLDATVGRIALALSKRSSSTSEQWLLIVTSDGDNAAKAAPLLIAAYSKGEIVQLNSIAADAKTSDVFNTVKMWFEAGDADSSRLLGICTSGAMVKNCKAAT</sequence>
<dbReference type="Proteomes" id="UP000037923">
    <property type="component" value="Unassembled WGS sequence"/>
</dbReference>
<gene>
    <name evidence="2" type="ORF">ABB37_03340</name>
</gene>
<dbReference type="OMA" id="TAGANPC"/>
<evidence type="ECO:0008006" key="4">
    <source>
        <dbReference type="Google" id="ProtNLM"/>
    </source>
</evidence>
<evidence type="ECO:0000256" key="1">
    <source>
        <dbReference type="SAM" id="Phobius"/>
    </source>
</evidence>
<keyword evidence="3" id="KW-1185">Reference proteome</keyword>
<dbReference type="GeneID" id="26903631"/>
<organism evidence="2 3">
    <name type="scientific">Leptomonas pyrrhocoris</name>
    <name type="common">Firebug parasite</name>
    <dbReference type="NCBI Taxonomy" id="157538"/>
    <lineage>
        <taxon>Eukaryota</taxon>
        <taxon>Discoba</taxon>
        <taxon>Euglenozoa</taxon>
        <taxon>Kinetoplastea</taxon>
        <taxon>Metakinetoplastina</taxon>
        <taxon>Trypanosomatida</taxon>
        <taxon>Trypanosomatidae</taxon>
        <taxon>Leishmaniinae</taxon>
        <taxon>Leptomonas</taxon>
    </lineage>
</organism>
<dbReference type="VEuPathDB" id="TriTrypDB:LpyrH10_05_2000"/>
<comment type="caution">
    <text evidence="2">The sequence shown here is derived from an EMBL/GenBank/DDBJ whole genome shotgun (WGS) entry which is preliminary data.</text>
</comment>
<protein>
    <recommendedName>
        <fullName evidence="4">Alkaline phosphatase</fullName>
    </recommendedName>
</protein>
<reference evidence="2 3" key="1">
    <citation type="submission" date="2015-07" db="EMBL/GenBank/DDBJ databases">
        <title>High-quality genome of monoxenous trypanosomatid Leptomonas pyrrhocoris.</title>
        <authorList>
            <person name="Flegontov P."/>
            <person name="Butenko A."/>
            <person name="Firsov S."/>
            <person name="Vlcek C."/>
            <person name="Logacheva M.D."/>
            <person name="Field M."/>
            <person name="Filatov D."/>
            <person name="Flegontova O."/>
            <person name="Gerasimov E."/>
            <person name="Jackson A.P."/>
            <person name="Kelly S."/>
            <person name="Opperdoes F."/>
            <person name="O'Reilly A."/>
            <person name="Votypka J."/>
            <person name="Yurchenko V."/>
            <person name="Lukes J."/>
        </authorList>
    </citation>
    <scope>NUCLEOTIDE SEQUENCE [LARGE SCALE GENOMIC DNA]</scope>
    <source>
        <strain evidence="2">H10</strain>
    </source>
</reference>